<gene>
    <name evidence="3" type="ORF">Vretifemale_17885</name>
</gene>
<protein>
    <submittedName>
        <fullName evidence="3">Uncharacterized protein</fullName>
    </submittedName>
</protein>
<keyword evidence="1" id="KW-0175">Coiled coil</keyword>
<feature type="compositionally biased region" description="Low complexity" evidence="2">
    <location>
        <begin position="1"/>
        <end position="10"/>
    </location>
</feature>
<feature type="non-terminal residue" evidence="3">
    <location>
        <position position="1"/>
    </location>
</feature>
<sequence>PHDPSSFSTGIFGGGSGGDDINSARDDSHADAHENMPVPNAMTNHRGVISLSTVKSTEDRSLIIELEHTHAWQPQAISPALQHVNEQLRSELSHSSSKHMELQTRSKLLHAMLTESGREAERRSQAQQRHVLRMDAQLNGSLHRIRELERINTQLTVESKRIQRQLHQAQAQVSETNHAAATLQ</sequence>
<name>A0A8J4CWM6_9CHLO</name>
<proteinExistence type="predicted"/>
<feature type="coiled-coil region" evidence="1">
    <location>
        <begin position="145"/>
        <end position="179"/>
    </location>
</feature>
<evidence type="ECO:0000313" key="4">
    <source>
        <dbReference type="Proteomes" id="UP000747110"/>
    </source>
</evidence>
<reference evidence="3" key="1">
    <citation type="journal article" date="2021" name="Proc. Natl. Acad. Sci. U.S.A.">
        <title>Three genomes in the algal genus Volvox reveal the fate of a haploid sex-determining region after a transition to homothallism.</title>
        <authorList>
            <person name="Yamamoto K."/>
            <person name="Hamaji T."/>
            <person name="Kawai-Toyooka H."/>
            <person name="Matsuzaki R."/>
            <person name="Takahashi F."/>
            <person name="Nishimura Y."/>
            <person name="Kawachi M."/>
            <person name="Noguchi H."/>
            <person name="Minakuchi Y."/>
            <person name="Umen J.G."/>
            <person name="Toyoda A."/>
            <person name="Nozaki H."/>
        </authorList>
    </citation>
    <scope>NUCLEOTIDE SEQUENCE</scope>
    <source>
        <strain evidence="3">NIES-3786</strain>
    </source>
</reference>
<dbReference type="EMBL" id="BNCP01000055">
    <property type="protein sequence ID" value="GIL90199.1"/>
    <property type="molecule type" value="Genomic_DNA"/>
</dbReference>
<feature type="compositionally biased region" description="Basic and acidic residues" evidence="2">
    <location>
        <begin position="22"/>
        <end position="34"/>
    </location>
</feature>
<evidence type="ECO:0000313" key="3">
    <source>
        <dbReference type="EMBL" id="GIL90199.1"/>
    </source>
</evidence>
<comment type="caution">
    <text evidence="3">The sequence shown here is derived from an EMBL/GenBank/DDBJ whole genome shotgun (WGS) entry which is preliminary data.</text>
</comment>
<evidence type="ECO:0000256" key="1">
    <source>
        <dbReference type="SAM" id="Coils"/>
    </source>
</evidence>
<accession>A0A8J4CWM6</accession>
<feature type="non-terminal residue" evidence="3">
    <location>
        <position position="184"/>
    </location>
</feature>
<evidence type="ECO:0000256" key="2">
    <source>
        <dbReference type="SAM" id="MobiDB-lite"/>
    </source>
</evidence>
<feature type="region of interest" description="Disordered" evidence="2">
    <location>
        <begin position="1"/>
        <end position="44"/>
    </location>
</feature>
<dbReference type="Proteomes" id="UP000747110">
    <property type="component" value="Unassembled WGS sequence"/>
</dbReference>
<keyword evidence="4" id="KW-1185">Reference proteome</keyword>
<organism evidence="3 4">
    <name type="scientific">Volvox reticuliferus</name>
    <dbReference type="NCBI Taxonomy" id="1737510"/>
    <lineage>
        <taxon>Eukaryota</taxon>
        <taxon>Viridiplantae</taxon>
        <taxon>Chlorophyta</taxon>
        <taxon>core chlorophytes</taxon>
        <taxon>Chlorophyceae</taxon>
        <taxon>CS clade</taxon>
        <taxon>Chlamydomonadales</taxon>
        <taxon>Volvocaceae</taxon>
        <taxon>Volvox</taxon>
    </lineage>
</organism>
<dbReference type="AlphaFoldDB" id="A0A8J4CWM6"/>